<dbReference type="Gene3D" id="3.40.30.10">
    <property type="entry name" value="Glutaredoxin"/>
    <property type="match status" value="1"/>
</dbReference>
<gene>
    <name evidence="3" type="ORF">COU17_01255</name>
</gene>
<dbReference type="InterPro" id="IPR036249">
    <property type="entry name" value="Thioredoxin-like_sf"/>
</dbReference>
<dbReference type="AlphaFoldDB" id="A0A2M6WEL6"/>
<dbReference type="CDD" id="cd02947">
    <property type="entry name" value="TRX_family"/>
    <property type="match status" value="1"/>
</dbReference>
<organism evidence="3 4">
    <name type="scientific">Candidatus Kaiserbacteria bacterium CG10_big_fil_rev_8_21_14_0_10_49_17</name>
    <dbReference type="NCBI Taxonomy" id="1974609"/>
    <lineage>
        <taxon>Bacteria</taxon>
        <taxon>Candidatus Kaiseribacteriota</taxon>
    </lineage>
</organism>
<proteinExistence type="predicted"/>
<evidence type="ECO:0000313" key="4">
    <source>
        <dbReference type="Proteomes" id="UP000228809"/>
    </source>
</evidence>
<keyword evidence="1" id="KW-0472">Membrane</keyword>
<accession>A0A2M6WEL6</accession>
<protein>
    <recommendedName>
        <fullName evidence="2">Thioredoxin domain-containing protein</fullName>
    </recommendedName>
</protein>
<dbReference type="Pfam" id="PF00085">
    <property type="entry name" value="Thioredoxin"/>
    <property type="match status" value="1"/>
</dbReference>
<feature type="domain" description="Thioredoxin" evidence="2">
    <location>
        <begin position="81"/>
        <end position="215"/>
    </location>
</feature>
<dbReference type="Proteomes" id="UP000228809">
    <property type="component" value="Unassembled WGS sequence"/>
</dbReference>
<evidence type="ECO:0000313" key="3">
    <source>
        <dbReference type="EMBL" id="PIT91237.1"/>
    </source>
</evidence>
<evidence type="ECO:0000259" key="2">
    <source>
        <dbReference type="PROSITE" id="PS51352"/>
    </source>
</evidence>
<sequence length="215" mass="23569">MITMKTGAHTQKGAGAVTALLVIGLLILGGFGYYYISQQGTEEEMHSDESMQEGDAVMDSGQGATGEEAMMDGDAMEGEVMMNGDVMMEVSFSGSVLAGSDDRALLLDFNKADYEKAVASGKLVVLFFYANWCPVCKEEFPRMQSAFNSLKSDQVVGFRVNYNDNQTDEDEKALAREFGVGYQHTKVFVKNGERILKAPESWSEAQFISTINENL</sequence>
<reference evidence="4" key="1">
    <citation type="submission" date="2017-09" db="EMBL/GenBank/DDBJ databases">
        <title>Depth-based differentiation of microbial function through sediment-hosted aquifers and enrichment of novel symbionts in the deep terrestrial subsurface.</title>
        <authorList>
            <person name="Probst A.J."/>
            <person name="Ladd B."/>
            <person name="Jarett J.K."/>
            <person name="Geller-Mcgrath D.E."/>
            <person name="Sieber C.M.K."/>
            <person name="Emerson J.B."/>
            <person name="Anantharaman K."/>
            <person name="Thomas B.C."/>
            <person name="Malmstrom R."/>
            <person name="Stieglmeier M."/>
            <person name="Klingl A."/>
            <person name="Woyke T."/>
            <person name="Ryan C.M."/>
            <person name="Banfield J.F."/>
        </authorList>
    </citation>
    <scope>NUCLEOTIDE SEQUENCE [LARGE SCALE GENOMIC DNA]</scope>
</reference>
<keyword evidence="1" id="KW-0812">Transmembrane</keyword>
<comment type="caution">
    <text evidence="3">The sequence shown here is derived from an EMBL/GenBank/DDBJ whole genome shotgun (WGS) entry which is preliminary data.</text>
</comment>
<evidence type="ECO:0000256" key="1">
    <source>
        <dbReference type="SAM" id="Phobius"/>
    </source>
</evidence>
<dbReference type="InterPro" id="IPR013766">
    <property type="entry name" value="Thioredoxin_domain"/>
</dbReference>
<dbReference type="PROSITE" id="PS51352">
    <property type="entry name" value="THIOREDOXIN_2"/>
    <property type="match status" value="1"/>
</dbReference>
<feature type="transmembrane region" description="Helical" evidence="1">
    <location>
        <begin position="12"/>
        <end position="36"/>
    </location>
</feature>
<dbReference type="SUPFAM" id="SSF52833">
    <property type="entry name" value="Thioredoxin-like"/>
    <property type="match status" value="1"/>
</dbReference>
<name>A0A2M6WEL6_9BACT</name>
<keyword evidence="1" id="KW-1133">Transmembrane helix</keyword>
<dbReference type="EMBL" id="PFBJ01000006">
    <property type="protein sequence ID" value="PIT91237.1"/>
    <property type="molecule type" value="Genomic_DNA"/>
</dbReference>